<dbReference type="Proteomes" id="UP001320706">
    <property type="component" value="Unassembled WGS sequence"/>
</dbReference>
<accession>A0ACC3SPF2</accession>
<gene>
    <name evidence="1" type="ORF">M8818_000221</name>
</gene>
<proteinExistence type="predicted"/>
<sequence length="110" mass="12619">MHPFSVLTLGIFVAGYITARWDLVTRLYELAIFAWDHSVVTRAAKGFLILSVFFFVLIVPIERIAARESEIVRAIRLPVDTGHFPDVLQHPRLREEGLSAREQLKRRGSF</sequence>
<evidence type="ECO:0000313" key="2">
    <source>
        <dbReference type="Proteomes" id="UP001320706"/>
    </source>
</evidence>
<organism evidence="1 2">
    <name type="scientific">Zalaria obscura</name>
    <dbReference type="NCBI Taxonomy" id="2024903"/>
    <lineage>
        <taxon>Eukaryota</taxon>
        <taxon>Fungi</taxon>
        <taxon>Dikarya</taxon>
        <taxon>Ascomycota</taxon>
        <taxon>Pezizomycotina</taxon>
        <taxon>Dothideomycetes</taxon>
        <taxon>Dothideomycetidae</taxon>
        <taxon>Dothideales</taxon>
        <taxon>Zalariaceae</taxon>
        <taxon>Zalaria</taxon>
    </lineage>
</organism>
<reference evidence="1" key="1">
    <citation type="submission" date="2024-02" db="EMBL/GenBank/DDBJ databases">
        <title>Metagenome Assembled Genome of Zalaria obscura JY119.</title>
        <authorList>
            <person name="Vighnesh L."/>
            <person name="Jagadeeshwari U."/>
            <person name="Venkata Ramana C."/>
            <person name="Sasikala C."/>
        </authorList>
    </citation>
    <scope>NUCLEOTIDE SEQUENCE</scope>
    <source>
        <strain evidence="1">JY119</strain>
    </source>
</reference>
<protein>
    <submittedName>
        <fullName evidence="1">Uncharacterized protein</fullName>
    </submittedName>
</protein>
<evidence type="ECO:0000313" key="1">
    <source>
        <dbReference type="EMBL" id="KAK8222053.1"/>
    </source>
</evidence>
<comment type="caution">
    <text evidence="1">The sequence shown here is derived from an EMBL/GenBank/DDBJ whole genome shotgun (WGS) entry which is preliminary data.</text>
</comment>
<name>A0ACC3SPF2_9PEZI</name>
<dbReference type="EMBL" id="JAMKPW020000001">
    <property type="protein sequence ID" value="KAK8222053.1"/>
    <property type="molecule type" value="Genomic_DNA"/>
</dbReference>
<keyword evidence="2" id="KW-1185">Reference proteome</keyword>